<evidence type="ECO:0000259" key="2">
    <source>
        <dbReference type="Pfam" id="PF20712"/>
    </source>
</evidence>
<name>A0A8S5NE34_9CAUD</name>
<feature type="transmembrane region" description="Helical" evidence="1">
    <location>
        <begin position="170"/>
        <end position="191"/>
    </location>
</feature>
<protein>
    <recommendedName>
        <fullName evidence="2">Cyanobacterial TRADD-N associated 2 transmembrane domain-containing protein</fullName>
    </recommendedName>
</protein>
<keyword evidence="1" id="KW-0472">Membrane</keyword>
<accession>A0A8S5NE34</accession>
<reference evidence="3" key="1">
    <citation type="journal article" date="2021" name="Proc. Natl. Acad. Sci. U.S.A.">
        <title>A Catalog of Tens of Thousands of Viruses from Human Metagenomes Reveals Hidden Associations with Chronic Diseases.</title>
        <authorList>
            <person name="Tisza M.J."/>
            <person name="Buck C.B."/>
        </authorList>
    </citation>
    <scope>NUCLEOTIDE SEQUENCE</scope>
    <source>
        <strain evidence="3">CtNyC15</strain>
    </source>
</reference>
<evidence type="ECO:0000256" key="1">
    <source>
        <dbReference type="SAM" id="Phobius"/>
    </source>
</evidence>
<dbReference type="EMBL" id="BK015147">
    <property type="protein sequence ID" value="DAD92889.1"/>
    <property type="molecule type" value="Genomic_DNA"/>
</dbReference>
<feature type="domain" description="Cyanobacterial TRADD-N associated 2 transmembrane" evidence="2">
    <location>
        <begin position="132"/>
        <end position="198"/>
    </location>
</feature>
<dbReference type="InterPro" id="IPR048567">
    <property type="entry name" value="CyanoTRADDas_TM"/>
</dbReference>
<keyword evidence="1" id="KW-0812">Transmembrane</keyword>
<feature type="transmembrane region" description="Helical" evidence="1">
    <location>
        <begin position="61"/>
        <end position="86"/>
    </location>
</feature>
<feature type="transmembrane region" description="Helical" evidence="1">
    <location>
        <begin position="29"/>
        <end position="49"/>
    </location>
</feature>
<dbReference type="Pfam" id="PF20712">
    <property type="entry name" value="CyanoTRADDas_TM"/>
    <property type="match status" value="1"/>
</dbReference>
<keyword evidence="1" id="KW-1133">Transmembrane helix</keyword>
<sequence length="249" mass="28467">MSYSELKENELKSLLNAAENKEKNKTRKILVFLVVFALGFCPMCFYYWYTSSYWKSQREITIGNIVIALLVALFLGVIFILMLQYLDECKIEMLKSKLIGLGIEDAKKNVDEDIYQNLIKISYKYLDEYYLQTRQQAQKGFFVTVYVAIVGAIIVAIGIVAMFFGKTTPAYVTTASGVVTEFIAAVFFYLYNKTVASMSDYHNKLVLSQNVSIALKISESMSKEQGEKVKEHIAEELMKDINTYIHSEN</sequence>
<proteinExistence type="predicted"/>
<evidence type="ECO:0000313" key="3">
    <source>
        <dbReference type="EMBL" id="DAD92889.1"/>
    </source>
</evidence>
<organism evidence="3">
    <name type="scientific">Siphoviridae sp. ctNyC15</name>
    <dbReference type="NCBI Taxonomy" id="2826307"/>
    <lineage>
        <taxon>Viruses</taxon>
        <taxon>Duplodnaviria</taxon>
        <taxon>Heunggongvirae</taxon>
        <taxon>Uroviricota</taxon>
        <taxon>Caudoviricetes</taxon>
    </lineage>
</organism>
<feature type="transmembrane region" description="Helical" evidence="1">
    <location>
        <begin position="141"/>
        <end position="164"/>
    </location>
</feature>